<reference evidence="1" key="1">
    <citation type="submission" date="2022-07" db="EMBL/GenBank/DDBJ databases">
        <title>Genome Sequence of Phlebia brevispora.</title>
        <authorList>
            <person name="Buettner E."/>
        </authorList>
    </citation>
    <scope>NUCLEOTIDE SEQUENCE</scope>
    <source>
        <strain evidence="1">MPL23</strain>
    </source>
</reference>
<evidence type="ECO:0000313" key="2">
    <source>
        <dbReference type="Proteomes" id="UP001148662"/>
    </source>
</evidence>
<protein>
    <submittedName>
        <fullName evidence="1">Uncharacterized protein</fullName>
    </submittedName>
</protein>
<evidence type="ECO:0000313" key="1">
    <source>
        <dbReference type="EMBL" id="KAJ3553456.1"/>
    </source>
</evidence>
<dbReference type="Proteomes" id="UP001148662">
    <property type="component" value="Unassembled WGS sequence"/>
</dbReference>
<sequence length="279" mass="30320">MSVCNATRTFRAFRGFPLSTTRAFSSSPSVLSGHNKWSKIKATKGAMDAQKSALYARYYRDIIITVRETGNGDPETNASLAAALKRAKSAGVPKDNIEKALKKATGGKESGDQPVTYEAMGPGSVGIIIECLTNNPNRTFKFTRETLTKHGARLAPVSFLFQKKGVVRVAVEEGDDFDARLERLIDTALNARAEDFDLEGEPENGLKEIEFTCLPASLGKLTAAVTEQGLCKELVSSEMVYAPVDKPEPPDEETEEKIGKLVEALEGLEDTLRVTTTID</sequence>
<accession>A0ACC1T576</accession>
<organism evidence="1 2">
    <name type="scientific">Phlebia brevispora</name>
    <dbReference type="NCBI Taxonomy" id="194682"/>
    <lineage>
        <taxon>Eukaryota</taxon>
        <taxon>Fungi</taxon>
        <taxon>Dikarya</taxon>
        <taxon>Basidiomycota</taxon>
        <taxon>Agaricomycotina</taxon>
        <taxon>Agaricomycetes</taxon>
        <taxon>Polyporales</taxon>
        <taxon>Meruliaceae</taxon>
        <taxon>Phlebia</taxon>
    </lineage>
</organism>
<proteinExistence type="predicted"/>
<keyword evidence="2" id="KW-1185">Reference proteome</keyword>
<gene>
    <name evidence="1" type="ORF">NM688_g3602</name>
</gene>
<name>A0ACC1T576_9APHY</name>
<comment type="caution">
    <text evidence="1">The sequence shown here is derived from an EMBL/GenBank/DDBJ whole genome shotgun (WGS) entry which is preliminary data.</text>
</comment>
<dbReference type="EMBL" id="JANHOG010000537">
    <property type="protein sequence ID" value="KAJ3553456.1"/>
    <property type="molecule type" value="Genomic_DNA"/>
</dbReference>